<dbReference type="PROSITE" id="PS00392">
    <property type="entry name" value="DDC_GAD_HDC_YDC"/>
    <property type="match status" value="1"/>
</dbReference>
<evidence type="ECO:0000256" key="8">
    <source>
        <dbReference type="ARBA" id="ARBA00023239"/>
    </source>
</evidence>
<name>A0AAW0TEU8_SCYPA</name>
<feature type="region of interest" description="Disordered" evidence="11">
    <location>
        <begin position="547"/>
        <end position="626"/>
    </location>
</feature>
<dbReference type="GO" id="GO:0006548">
    <property type="term" value="P:L-histidine catabolic process"/>
    <property type="evidence" value="ECO:0007669"/>
    <property type="project" value="TreeGrafter"/>
</dbReference>
<dbReference type="Gene3D" id="3.40.640.10">
    <property type="entry name" value="Type I PLP-dependent aspartate aminotransferase-like (Major domain)"/>
    <property type="match status" value="2"/>
</dbReference>
<evidence type="ECO:0000256" key="6">
    <source>
        <dbReference type="ARBA" id="ARBA00022793"/>
    </source>
</evidence>
<evidence type="ECO:0000256" key="10">
    <source>
        <dbReference type="PIRSR" id="PIRSR602129-50"/>
    </source>
</evidence>
<keyword evidence="6" id="KW-0210">Decarboxylase</keyword>
<dbReference type="EC" id="4.1.1.22" evidence="4"/>
<dbReference type="GO" id="GO:0004398">
    <property type="term" value="F:histidine decarboxylase activity"/>
    <property type="evidence" value="ECO:0007669"/>
    <property type="project" value="UniProtKB-EC"/>
</dbReference>
<dbReference type="InterPro" id="IPR021115">
    <property type="entry name" value="Pyridoxal-P_BS"/>
</dbReference>
<comment type="caution">
    <text evidence="12">The sequence shown here is derived from an EMBL/GenBank/DDBJ whole genome shotgun (WGS) entry which is preliminary data.</text>
</comment>
<proteinExistence type="inferred from homology"/>
<protein>
    <recommendedName>
        <fullName evidence="9">Histidine decarboxylase</fullName>
        <ecNumber evidence="4">4.1.1.22</ecNumber>
    </recommendedName>
</protein>
<dbReference type="InterPro" id="IPR015424">
    <property type="entry name" value="PyrdxlP-dep_Trfase"/>
</dbReference>
<keyword evidence="8" id="KW-0456">Lyase</keyword>
<keyword evidence="5" id="KW-0127">Catecholamine biosynthesis</keyword>
<evidence type="ECO:0000256" key="7">
    <source>
        <dbReference type="ARBA" id="ARBA00022898"/>
    </source>
</evidence>
<evidence type="ECO:0000256" key="1">
    <source>
        <dbReference type="ARBA" id="ARBA00001933"/>
    </source>
</evidence>
<evidence type="ECO:0000256" key="11">
    <source>
        <dbReference type="SAM" id="MobiDB-lite"/>
    </source>
</evidence>
<dbReference type="SUPFAM" id="SSF53383">
    <property type="entry name" value="PLP-dependent transferases"/>
    <property type="match status" value="1"/>
</dbReference>
<evidence type="ECO:0000313" key="12">
    <source>
        <dbReference type="EMBL" id="KAK8385970.1"/>
    </source>
</evidence>
<dbReference type="Gene3D" id="3.90.1150.10">
    <property type="entry name" value="Aspartate Aminotransferase, domain 1"/>
    <property type="match status" value="1"/>
</dbReference>
<dbReference type="Proteomes" id="UP001487740">
    <property type="component" value="Unassembled WGS sequence"/>
</dbReference>
<dbReference type="GO" id="GO:0042423">
    <property type="term" value="P:catecholamine biosynthetic process"/>
    <property type="evidence" value="ECO:0007669"/>
    <property type="project" value="UniProtKB-KW"/>
</dbReference>
<comment type="cofactor">
    <cofactor evidence="1 10">
        <name>pyridoxal 5'-phosphate</name>
        <dbReference type="ChEBI" id="CHEBI:597326"/>
    </cofactor>
</comment>
<feature type="modified residue" description="N6-(pyridoxal phosphate)lysine" evidence="10">
    <location>
        <position position="271"/>
    </location>
</feature>
<comment type="similarity">
    <text evidence="2">Belongs to the group II decarboxylase family.</text>
</comment>
<feature type="compositionally biased region" description="Basic and acidic residues" evidence="11">
    <location>
        <begin position="616"/>
        <end position="626"/>
    </location>
</feature>
<dbReference type="FunFam" id="1.20.1340.10:FF:000001">
    <property type="entry name" value="Histidine decarboxylase"/>
    <property type="match status" value="1"/>
</dbReference>
<keyword evidence="13" id="KW-1185">Reference proteome</keyword>
<dbReference type="InterPro" id="IPR015422">
    <property type="entry name" value="PyrdxlP-dep_Trfase_small"/>
</dbReference>
<dbReference type="AlphaFoldDB" id="A0AAW0TEU8"/>
<evidence type="ECO:0000256" key="9">
    <source>
        <dbReference type="ARBA" id="ARBA00039946"/>
    </source>
</evidence>
<reference evidence="12 13" key="1">
    <citation type="submission" date="2023-03" db="EMBL/GenBank/DDBJ databases">
        <title>High-quality genome of Scylla paramamosain provides insights in environmental adaptation.</title>
        <authorList>
            <person name="Zhang L."/>
        </authorList>
    </citation>
    <scope>NUCLEOTIDE SEQUENCE [LARGE SCALE GENOMIC DNA]</scope>
    <source>
        <strain evidence="12">LZ_2023a</strain>
        <tissue evidence="12">Muscle</tissue>
    </source>
</reference>
<evidence type="ECO:0000313" key="13">
    <source>
        <dbReference type="Proteomes" id="UP001487740"/>
    </source>
</evidence>
<keyword evidence="7 10" id="KW-0663">Pyridoxal phosphate</keyword>
<dbReference type="InterPro" id="IPR015421">
    <property type="entry name" value="PyrdxlP-dep_Trfase_major"/>
</dbReference>
<dbReference type="GO" id="GO:0001694">
    <property type="term" value="P:histamine biosynthetic process"/>
    <property type="evidence" value="ECO:0007669"/>
    <property type="project" value="TreeGrafter"/>
</dbReference>
<dbReference type="EMBL" id="JARAKH010000031">
    <property type="protein sequence ID" value="KAK8385970.1"/>
    <property type="molecule type" value="Genomic_DNA"/>
</dbReference>
<evidence type="ECO:0000256" key="3">
    <source>
        <dbReference type="ARBA" id="ARBA00011738"/>
    </source>
</evidence>
<dbReference type="InterPro" id="IPR002129">
    <property type="entry name" value="PyrdxlP-dep_de-COase"/>
</dbReference>
<sequence>MVEYIADYLENIRERRVFPDVKPGYMRDLMPDEAPEHPEPWQNIFNDIERVVMPGMTHWQSPYMHAYFPALNSYPSLLADMLADAINCIGFTWASSPACTELEIMVMDWLARMLGLPDHFLHSCKDAPGGGVIQTTASEATFVCLLAARTEAIQRYQQDDPEIEDAEINSRLVAYCSDQAHSSVEKAGLIGLVKMRYIESDDNLSMRGDKVLEAIQNDREKGLIPFFVSAQEELWMHVDAAYAGTAFMCPEFRHFMAGIEYAHSLAFNPSKWMMVHFDCTAMWVKNSGSLHRTFNVEPIYLQHENTGLAIDFMHWQIGLSKKFRSLKLWFVIRSFGVAGLQKHIREGVRMAQKFEAFVKSDPRFEIPYARHLGMVVFRLKGENELTEKLLKKINSTGKLHCVPACLKGKYVIRFTVTSTYTTVDDLSRDWAIIRAVASEVLSKTPAEEHKAKVFLKDTRKNPDFGTSLLLANSPMSPKIVNGSFAAIFDNNDVLFEFAKKLQQFKLDVQDSPGKAMRRRIRGMLMAGKQYSLDSRMDLVTTLVQSARPSDMPTMRENSMEQPDCHDTGVQTDEAFSPSRGRSRSVDEGIFTPDLKSVALQDAIDEDEGESSSPEADTTKKTRELNGRPETLFHCNKCGAVLTVQ</sequence>
<evidence type="ECO:0000256" key="2">
    <source>
        <dbReference type="ARBA" id="ARBA00009533"/>
    </source>
</evidence>
<dbReference type="CDD" id="cd06450">
    <property type="entry name" value="DOPA_deC_like"/>
    <property type="match status" value="1"/>
</dbReference>
<dbReference type="FunFam" id="3.90.1150.10:FF:000018">
    <property type="entry name" value="Histidine decarboxylase"/>
    <property type="match status" value="1"/>
</dbReference>
<dbReference type="PANTHER" id="PTHR11999">
    <property type="entry name" value="GROUP II PYRIDOXAL-5-PHOSPHATE DECARBOXYLASE"/>
    <property type="match status" value="1"/>
</dbReference>
<organism evidence="12 13">
    <name type="scientific">Scylla paramamosain</name>
    <name type="common">Mud crab</name>
    <dbReference type="NCBI Taxonomy" id="85552"/>
    <lineage>
        <taxon>Eukaryota</taxon>
        <taxon>Metazoa</taxon>
        <taxon>Ecdysozoa</taxon>
        <taxon>Arthropoda</taxon>
        <taxon>Crustacea</taxon>
        <taxon>Multicrustacea</taxon>
        <taxon>Malacostraca</taxon>
        <taxon>Eumalacostraca</taxon>
        <taxon>Eucarida</taxon>
        <taxon>Decapoda</taxon>
        <taxon>Pleocyemata</taxon>
        <taxon>Brachyura</taxon>
        <taxon>Eubrachyura</taxon>
        <taxon>Portunoidea</taxon>
        <taxon>Portunidae</taxon>
        <taxon>Portuninae</taxon>
        <taxon>Scylla</taxon>
    </lineage>
</organism>
<gene>
    <name evidence="12" type="ORF">O3P69_010605</name>
</gene>
<evidence type="ECO:0000256" key="5">
    <source>
        <dbReference type="ARBA" id="ARBA00022584"/>
    </source>
</evidence>
<dbReference type="GO" id="GO:0005737">
    <property type="term" value="C:cytoplasm"/>
    <property type="evidence" value="ECO:0007669"/>
    <property type="project" value="TreeGrafter"/>
</dbReference>
<dbReference type="Gene3D" id="1.20.1340.10">
    <property type="entry name" value="dopa decarboxylase, N-terminal domain"/>
    <property type="match status" value="1"/>
</dbReference>
<accession>A0AAW0TEU8</accession>
<dbReference type="GO" id="GO:0030170">
    <property type="term" value="F:pyridoxal phosphate binding"/>
    <property type="evidence" value="ECO:0007669"/>
    <property type="project" value="InterPro"/>
</dbReference>
<dbReference type="InterPro" id="IPR010977">
    <property type="entry name" value="Aromatic_deC"/>
</dbReference>
<evidence type="ECO:0000256" key="4">
    <source>
        <dbReference type="ARBA" id="ARBA00012320"/>
    </source>
</evidence>
<dbReference type="PANTHER" id="PTHR11999:SF68">
    <property type="entry name" value="HISTIDINE DECARBOXYLASE"/>
    <property type="match status" value="1"/>
</dbReference>
<comment type="subunit">
    <text evidence="3">Homodimer.</text>
</comment>
<dbReference type="PRINTS" id="PR00800">
    <property type="entry name" value="YHDCRBOXLASE"/>
</dbReference>
<dbReference type="Pfam" id="PF00282">
    <property type="entry name" value="Pyridoxal_deC"/>
    <property type="match status" value="2"/>
</dbReference>